<dbReference type="EMBL" id="LR217715">
    <property type="protein sequence ID" value="VFP82827.1"/>
    <property type="molecule type" value="Genomic_DNA"/>
</dbReference>
<evidence type="ECO:0000259" key="16">
    <source>
        <dbReference type="PROSITE" id="PS50137"/>
    </source>
</evidence>
<feature type="domain" description="RNase III" evidence="17">
    <location>
        <begin position="7"/>
        <end position="129"/>
    </location>
</feature>
<dbReference type="Gene3D" id="1.10.1520.10">
    <property type="entry name" value="Ribonuclease III domain"/>
    <property type="match status" value="1"/>
</dbReference>
<evidence type="ECO:0000256" key="13">
    <source>
        <dbReference type="ARBA" id="ARBA00022842"/>
    </source>
</evidence>
<evidence type="ECO:0000256" key="12">
    <source>
        <dbReference type="ARBA" id="ARBA00022801"/>
    </source>
</evidence>
<dbReference type="CDD" id="cd10845">
    <property type="entry name" value="DSRM_RNAse_III_family"/>
    <property type="match status" value="1"/>
</dbReference>
<comment type="subunit">
    <text evidence="4 15">Homodimer.</text>
</comment>
<evidence type="ECO:0000256" key="1">
    <source>
        <dbReference type="ARBA" id="ARBA00000109"/>
    </source>
</evidence>
<evidence type="ECO:0000256" key="11">
    <source>
        <dbReference type="ARBA" id="ARBA00022759"/>
    </source>
</evidence>
<dbReference type="GO" id="GO:0046872">
    <property type="term" value="F:metal ion binding"/>
    <property type="evidence" value="ECO:0007669"/>
    <property type="project" value="UniProtKB-KW"/>
</dbReference>
<evidence type="ECO:0000256" key="5">
    <source>
        <dbReference type="ARBA" id="ARBA00022490"/>
    </source>
</evidence>
<evidence type="ECO:0000256" key="6">
    <source>
        <dbReference type="ARBA" id="ARBA00022552"/>
    </source>
</evidence>
<dbReference type="PANTHER" id="PTHR11207">
    <property type="entry name" value="RIBONUCLEASE III"/>
    <property type="match status" value="1"/>
</dbReference>
<dbReference type="Pfam" id="PF14622">
    <property type="entry name" value="Ribonucleas_3_3"/>
    <property type="match status" value="1"/>
</dbReference>
<dbReference type="GO" id="GO:0042802">
    <property type="term" value="F:identical protein binding"/>
    <property type="evidence" value="ECO:0007669"/>
    <property type="project" value="UniProtKB-ARBA"/>
</dbReference>
<keyword evidence="12 15" id="KW-0378">Hydrolase</keyword>
<keyword evidence="8 15" id="KW-0819">tRNA processing</keyword>
<keyword evidence="9 15" id="KW-0540">Nuclease</keyword>
<comment type="function">
    <text evidence="15">Digests double-stranded RNA. Involved in the processing of primary rRNA transcript to yield the immediate precursors to the large and small rRNAs (23S and 16S). Processes some mRNAs, and tRNAs when they are encoded in the rRNA operon. Processes pre-crRNA and tracrRNA of type II CRISPR loci if present in the organism.</text>
</comment>
<feature type="binding site" evidence="15">
    <location>
        <position position="42"/>
    </location>
    <ligand>
        <name>Mg(2+)</name>
        <dbReference type="ChEBI" id="CHEBI:18420"/>
    </ligand>
</feature>
<evidence type="ECO:0000256" key="8">
    <source>
        <dbReference type="ARBA" id="ARBA00022694"/>
    </source>
</evidence>
<dbReference type="PROSITE" id="PS50142">
    <property type="entry name" value="RNASE_3_2"/>
    <property type="match status" value="1"/>
</dbReference>
<keyword evidence="11 15" id="KW-0255">Endonuclease</keyword>
<evidence type="ECO:0000313" key="18">
    <source>
        <dbReference type="EMBL" id="VFP82827.1"/>
    </source>
</evidence>
<dbReference type="EC" id="3.1.26.3" evidence="15"/>
<keyword evidence="7 15" id="KW-0507">mRNA processing</keyword>
<dbReference type="Proteomes" id="UP000294368">
    <property type="component" value="Chromosome"/>
</dbReference>
<comment type="catalytic activity">
    <reaction evidence="1 15">
        <text>Endonucleolytic cleavage to 5'-phosphomonoester.</text>
        <dbReference type="EC" id="3.1.26.3"/>
    </reaction>
</comment>
<evidence type="ECO:0000256" key="15">
    <source>
        <dbReference type="HAMAP-Rule" id="MF_00104"/>
    </source>
</evidence>
<dbReference type="GO" id="GO:0006364">
    <property type="term" value="P:rRNA processing"/>
    <property type="evidence" value="ECO:0007669"/>
    <property type="project" value="UniProtKB-UniRule"/>
</dbReference>
<evidence type="ECO:0000313" key="19">
    <source>
        <dbReference type="Proteomes" id="UP000294368"/>
    </source>
</evidence>
<dbReference type="FunFam" id="1.10.1520.10:FF:000001">
    <property type="entry name" value="Ribonuclease 3"/>
    <property type="match status" value="1"/>
</dbReference>
<evidence type="ECO:0000259" key="17">
    <source>
        <dbReference type="PROSITE" id="PS50142"/>
    </source>
</evidence>
<gene>
    <name evidence="15 18" type="primary">rnc</name>
    <name evidence="18" type="ORF">ERCIKOCA2762_076</name>
</gene>
<dbReference type="GO" id="GO:0010468">
    <property type="term" value="P:regulation of gene expression"/>
    <property type="evidence" value="ECO:0007669"/>
    <property type="project" value="TreeGrafter"/>
</dbReference>
<dbReference type="InterPro" id="IPR000999">
    <property type="entry name" value="RNase_III_dom"/>
</dbReference>
<dbReference type="HAMAP" id="MF_00104">
    <property type="entry name" value="RNase_III"/>
    <property type="match status" value="1"/>
</dbReference>
<dbReference type="GO" id="GO:0005737">
    <property type="term" value="C:cytoplasm"/>
    <property type="evidence" value="ECO:0007669"/>
    <property type="project" value="UniProtKB-SubCell"/>
</dbReference>
<dbReference type="GO" id="GO:0008033">
    <property type="term" value="P:tRNA processing"/>
    <property type="evidence" value="ECO:0007669"/>
    <property type="project" value="UniProtKB-KW"/>
</dbReference>
<dbReference type="OrthoDB" id="9805026at2"/>
<dbReference type="InterPro" id="IPR011907">
    <property type="entry name" value="RNase_III"/>
</dbReference>
<dbReference type="Gene3D" id="3.30.160.20">
    <property type="match status" value="1"/>
</dbReference>
<dbReference type="SUPFAM" id="SSF54768">
    <property type="entry name" value="dsRNA-binding domain-like"/>
    <property type="match status" value="1"/>
</dbReference>
<dbReference type="PANTHER" id="PTHR11207:SF0">
    <property type="entry name" value="RIBONUCLEASE 3"/>
    <property type="match status" value="1"/>
</dbReference>
<dbReference type="GO" id="GO:0003725">
    <property type="term" value="F:double-stranded RNA binding"/>
    <property type="evidence" value="ECO:0007669"/>
    <property type="project" value="TreeGrafter"/>
</dbReference>
<evidence type="ECO:0000256" key="10">
    <source>
        <dbReference type="ARBA" id="ARBA00022723"/>
    </source>
</evidence>
<feature type="binding site" evidence="15">
    <location>
        <position position="115"/>
    </location>
    <ligand>
        <name>Mg(2+)</name>
        <dbReference type="ChEBI" id="CHEBI:18420"/>
    </ligand>
</feature>
<dbReference type="SUPFAM" id="SSF69065">
    <property type="entry name" value="RNase III domain-like"/>
    <property type="match status" value="1"/>
</dbReference>
<comment type="subcellular location">
    <subcellularLocation>
        <location evidence="2 15">Cytoplasm</location>
    </subcellularLocation>
</comment>
<dbReference type="SMART" id="SM00358">
    <property type="entry name" value="DSRM"/>
    <property type="match status" value="1"/>
</dbReference>
<dbReference type="PROSITE" id="PS00517">
    <property type="entry name" value="RNASE_3_1"/>
    <property type="match status" value="1"/>
</dbReference>
<sequence>MNLSTMYQLLQRNIDYDFRNIELLQQALTHRSASGQNNERLEFLGDAILSYVITYAIYRRFPYVNEGDMSRMRSTLVRGYTLADLAREFDLGSFLYLGRGEWKSGGYLRQSILSNTMEALIGGIFLDSDISTIEKVILKWYAHRLNTIRPGDKQKDPKTRLQEFLQGHHLPLPSYWISQVEGAEHNQEFTIYCQVSGIKEPIVSTAFSRRQAEQATAEKALIQLGVK</sequence>
<dbReference type="InterPro" id="IPR014720">
    <property type="entry name" value="dsRBD_dom"/>
</dbReference>
<feature type="domain" description="DRBM" evidence="16">
    <location>
        <begin position="156"/>
        <end position="226"/>
    </location>
</feature>
<protein>
    <recommendedName>
        <fullName evidence="15">Ribonuclease 3</fullName>
        <ecNumber evidence="15">3.1.26.3</ecNumber>
    </recommendedName>
    <alternativeName>
        <fullName evidence="15">Ribonuclease III</fullName>
        <shortName evidence="15">RNase III</shortName>
    </alternativeName>
</protein>
<feature type="binding site" evidence="15">
    <location>
        <position position="118"/>
    </location>
    <ligand>
        <name>Mg(2+)</name>
        <dbReference type="ChEBI" id="CHEBI:18420"/>
    </ligand>
</feature>
<accession>A0A451D958</accession>
<keyword evidence="15" id="KW-0699">rRNA-binding</keyword>
<feature type="active site" evidence="15">
    <location>
        <position position="46"/>
    </location>
</feature>
<evidence type="ECO:0000256" key="9">
    <source>
        <dbReference type="ARBA" id="ARBA00022722"/>
    </source>
</evidence>
<dbReference type="GO" id="GO:0006397">
    <property type="term" value="P:mRNA processing"/>
    <property type="evidence" value="ECO:0007669"/>
    <property type="project" value="UniProtKB-UniRule"/>
</dbReference>
<keyword evidence="6 15" id="KW-0698">rRNA processing</keyword>
<keyword evidence="13 15" id="KW-0460">Magnesium</keyword>
<keyword evidence="14 15" id="KW-0694">RNA-binding</keyword>
<dbReference type="PROSITE" id="PS50137">
    <property type="entry name" value="DS_RBD"/>
    <property type="match status" value="1"/>
</dbReference>
<dbReference type="InterPro" id="IPR036389">
    <property type="entry name" value="RNase_III_sf"/>
</dbReference>
<feature type="active site" evidence="15">
    <location>
        <position position="118"/>
    </location>
</feature>
<evidence type="ECO:0000256" key="14">
    <source>
        <dbReference type="ARBA" id="ARBA00022884"/>
    </source>
</evidence>
<name>A0A451D958_9GAMM</name>
<keyword evidence="5 15" id="KW-0963">Cytoplasm</keyword>
<evidence type="ECO:0000256" key="2">
    <source>
        <dbReference type="ARBA" id="ARBA00004496"/>
    </source>
</evidence>
<dbReference type="GO" id="GO:0019843">
    <property type="term" value="F:rRNA binding"/>
    <property type="evidence" value="ECO:0007669"/>
    <property type="project" value="UniProtKB-KW"/>
</dbReference>
<dbReference type="CDD" id="cd00593">
    <property type="entry name" value="RIBOc"/>
    <property type="match status" value="1"/>
</dbReference>
<dbReference type="NCBIfam" id="TIGR02191">
    <property type="entry name" value="RNaseIII"/>
    <property type="match status" value="1"/>
</dbReference>
<evidence type="ECO:0000256" key="4">
    <source>
        <dbReference type="ARBA" id="ARBA00011738"/>
    </source>
</evidence>
<evidence type="ECO:0000256" key="7">
    <source>
        <dbReference type="ARBA" id="ARBA00022664"/>
    </source>
</evidence>
<keyword evidence="10 15" id="KW-0479">Metal-binding</keyword>
<comment type="cofactor">
    <cofactor evidence="15">
        <name>Mg(2+)</name>
        <dbReference type="ChEBI" id="CHEBI:18420"/>
    </cofactor>
</comment>
<dbReference type="SMART" id="SM00535">
    <property type="entry name" value="RIBOc"/>
    <property type="match status" value="1"/>
</dbReference>
<dbReference type="GO" id="GO:0004525">
    <property type="term" value="F:ribonuclease III activity"/>
    <property type="evidence" value="ECO:0007669"/>
    <property type="project" value="UniProtKB-UniRule"/>
</dbReference>
<evidence type="ECO:0000256" key="3">
    <source>
        <dbReference type="ARBA" id="ARBA00010183"/>
    </source>
</evidence>
<reference evidence="18 19" key="1">
    <citation type="submission" date="2019-02" db="EMBL/GenBank/DDBJ databases">
        <authorList>
            <person name="Manzano-Marin A."/>
            <person name="Manzano-Marin A."/>
        </authorList>
    </citation>
    <scope>NUCLEOTIDE SEQUENCE [LARGE SCALE GENOMIC DNA]</scope>
    <source>
        <strain evidence="18 19">ErCikochiana</strain>
    </source>
</reference>
<dbReference type="AlphaFoldDB" id="A0A451D958"/>
<dbReference type="FunFam" id="3.30.160.20:FF:000003">
    <property type="entry name" value="Ribonuclease 3"/>
    <property type="match status" value="1"/>
</dbReference>
<proteinExistence type="inferred from homology"/>
<dbReference type="Pfam" id="PF00035">
    <property type="entry name" value="dsrm"/>
    <property type="match status" value="1"/>
</dbReference>
<comment type="similarity">
    <text evidence="3">Belongs to the ribonuclease III family.</text>
</comment>
<organism evidence="18 19">
    <name type="scientific">Candidatus Erwinia haradaeae</name>
    <dbReference type="NCBI Taxonomy" id="1922217"/>
    <lineage>
        <taxon>Bacteria</taxon>
        <taxon>Pseudomonadati</taxon>
        <taxon>Pseudomonadota</taxon>
        <taxon>Gammaproteobacteria</taxon>
        <taxon>Enterobacterales</taxon>
        <taxon>Erwiniaceae</taxon>
        <taxon>Erwinia</taxon>
    </lineage>
</organism>